<reference evidence="2" key="1">
    <citation type="journal article" date="2014" name="Int. J. Syst. Evol. Microbiol.">
        <title>Complete genome sequence of Corynebacterium casei LMG S-19264T (=DSM 44701T), isolated from a smear-ripened cheese.</title>
        <authorList>
            <consortium name="US DOE Joint Genome Institute (JGI-PGF)"/>
            <person name="Walter F."/>
            <person name="Albersmeier A."/>
            <person name="Kalinowski J."/>
            <person name="Ruckert C."/>
        </authorList>
    </citation>
    <scope>NUCLEOTIDE SEQUENCE</scope>
    <source>
        <strain evidence="2">JCM 3302</strain>
    </source>
</reference>
<keyword evidence="3" id="KW-1185">Reference proteome</keyword>
<name>A0A919DXU0_9ACTN</name>
<feature type="compositionally biased region" description="Basic and acidic residues" evidence="1">
    <location>
        <begin position="49"/>
        <end position="59"/>
    </location>
</feature>
<reference evidence="2" key="2">
    <citation type="submission" date="2020-09" db="EMBL/GenBank/DDBJ databases">
        <authorList>
            <person name="Sun Q."/>
            <person name="Ohkuma M."/>
        </authorList>
    </citation>
    <scope>NUCLEOTIDE SEQUENCE</scope>
    <source>
        <strain evidence="2">JCM 3302</strain>
    </source>
</reference>
<feature type="region of interest" description="Disordered" evidence="1">
    <location>
        <begin position="1"/>
        <end position="59"/>
    </location>
</feature>
<evidence type="ECO:0000313" key="3">
    <source>
        <dbReference type="Proteomes" id="UP000641386"/>
    </source>
</evidence>
<dbReference type="Proteomes" id="UP000641386">
    <property type="component" value="Unassembled WGS sequence"/>
</dbReference>
<comment type="caution">
    <text evidence="2">The sequence shown here is derived from an EMBL/GenBank/DDBJ whole genome shotgun (WGS) entry which is preliminary data.</text>
</comment>
<gene>
    <name evidence="2" type="ORF">GCM10014715_51840</name>
</gene>
<sequence>MDPSPAGNDPATPVVSKGTEGTLRTRPADGARGSPTPYAGAETGAVVLGDDRIRSRTVR</sequence>
<evidence type="ECO:0000256" key="1">
    <source>
        <dbReference type="SAM" id="MobiDB-lite"/>
    </source>
</evidence>
<protein>
    <submittedName>
        <fullName evidence="2">Uncharacterized protein</fullName>
    </submittedName>
</protein>
<dbReference type="EMBL" id="BNBC01000026">
    <property type="protein sequence ID" value="GHE88893.1"/>
    <property type="molecule type" value="Genomic_DNA"/>
</dbReference>
<dbReference type="AlphaFoldDB" id="A0A919DXU0"/>
<organism evidence="2 3">
    <name type="scientific">Streptomyces spiralis</name>
    <dbReference type="NCBI Taxonomy" id="66376"/>
    <lineage>
        <taxon>Bacteria</taxon>
        <taxon>Bacillati</taxon>
        <taxon>Actinomycetota</taxon>
        <taxon>Actinomycetes</taxon>
        <taxon>Kitasatosporales</taxon>
        <taxon>Streptomycetaceae</taxon>
        <taxon>Streptomyces</taxon>
    </lineage>
</organism>
<accession>A0A919DXU0</accession>
<evidence type="ECO:0000313" key="2">
    <source>
        <dbReference type="EMBL" id="GHE88893.1"/>
    </source>
</evidence>
<proteinExistence type="predicted"/>